<accession>A0A069QFL4</accession>
<dbReference type="InterPro" id="IPR050792">
    <property type="entry name" value="ADP-ribosylglycohydrolase"/>
</dbReference>
<keyword evidence="2" id="KW-0378">Hydrolase</keyword>
<dbReference type="Pfam" id="PF03747">
    <property type="entry name" value="ADP_ribosyl_GH"/>
    <property type="match status" value="1"/>
</dbReference>
<feature type="binding site" evidence="1">
    <location>
        <position position="75"/>
    </location>
    <ligand>
        <name>Mg(2+)</name>
        <dbReference type="ChEBI" id="CHEBI:18420"/>
        <label>1</label>
    </ligand>
</feature>
<protein>
    <submittedName>
        <fullName evidence="2">ADP-ribosylglycohydrolase</fullName>
    </submittedName>
</protein>
<feature type="binding site" evidence="1">
    <location>
        <position position="273"/>
    </location>
    <ligand>
        <name>Mg(2+)</name>
        <dbReference type="ChEBI" id="CHEBI:18420"/>
        <label>1</label>
    </ligand>
</feature>
<evidence type="ECO:0000313" key="3">
    <source>
        <dbReference type="Proteomes" id="UP000027442"/>
    </source>
</evidence>
<feature type="binding site" evidence="1">
    <location>
        <position position="275"/>
    </location>
    <ligand>
        <name>Mg(2+)</name>
        <dbReference type="ChEBI" id="CHEBI:18420"/>
        <label>1</label>
    </ligand>
</feature>
<reference evidence="2 3" key="1">
    <citation type="submission" date="2013-08" db="EMBL/GenBank/DDBJ databases">
        <authorList>
            <person name="Weinstock G."/>
            <person name="Sodergren E."/>
            <person name="Wylie T."/>
            <person name="Fulton L."/>
            <person name="Fulton R."/>
            <person name="Fronick C."/>
            <person name="O'Laughlin M."/>
            <person name="Godfrey J."/>
            <person name="Miner T."/>
            <person name="Herter B."/>
            <person name="Appelbaum E."/>
            <person name="Cordes M."/>
            <person name="Lek S."/>
            <person name="Wollam A."/>
            <person name="Pepin K.H."/>
            <person name="Palsikar V.B."/>
            <person name="Mitreva M."/>
            <person name="Wilson R.K."/>
        </authorList>
    </citation>
    <scope>NUCLEOTIDE SEQUENCE [LARGE SCALE GENOMIC DNA]</scope>
    <source>
        <strain evidence="2 3">ATCC 15930</strain>
    </source>
</reference>
<dbReference type="EMBL" id="JNGW01000138">
    <property type="protein sequence ID" value="KDR50804.1"/>
    <property type="molecule type" value="Genomic_DNA"/>
</dbReference>
<dbReference type="HOGENOM" id="CLU_024566_9_1_10"/>
<name>A0A069QFL4_HOYLO</name>
<dbReference type="GO" id="GO:0016787">
    <property type="term" value="F:hydrolase activity"/>
    <property type="evidence" value="ECO:0007669"/>
    <property type="project" value="UniProtKB-KW"/>
</dbReference>
<gene>
    <name evidence="2" type="ORF">HMPREF1991_03147</name>
</gene>
<comment type="caution">
    <text evidence="2">The sequence shown here is derived from an EMBL/GenBank/DDBJ whole genome shotgun (WGS) entry which is preliminary data.</text>
</comment>
<organism evidence="2 3">
    <name type="scientific">Hoylesella loescheii DSM 19665 = JCM 12249 = ATCC 15930</name>
    <dbReference type="NCBI Taxonomy" id="1122985"/>
    <lineage>
        <taxon>Bacteria</taxon>
        <taxon>Pseudomonadati</taxon>
        <taxon>Bacteroidota</taxon>
        <taxon>Bacteroidia</taxon>
        <taxon>Bacteroidales</taxon>
        <taxon>Prevotellaceae</taxon>
        <taxon>Hoylesella</taxon>
    </lineage>
</organism>
<dbReference type="Proteomes" id="UP000027442">
    <property type="component" value="Unassembled WGS sequence"/>
</dbReference>
<dbReference type="SUPFAM" id="SSF101478">
    <property type="entry name" value="ADP-ribosylglycohydrolase"/>
    <property type="match status" value="1"/>
</dbReference>
<evidence type="ECO:0000256" key="1">
    <source>
        <dbReference type="PIRSR" id="PIRSR605502-1"/>
    </source>
</evidence>
<dbReference type="PANTHER" id="PTHR16222:SF28">
    <property type="entry name" value="ADP-RIBOSYLGLYCOHYDROLASE"/>
    <property type="match status" value="1"/>
</dbReference>
<dbReference type="eggNOG" id="COG1397">
    <property type="taxonomic scope" value="Bacteria"/>
</dbReference>
<dbReference type="GO" id="GO:0046872">
    <property type="term" value="F:metal ion binding"/>
    <property type="evidence" value="ECO:0007669"/>
    <property type="project" value="UniProtKB-KW"/>
</dbReference>
<feature type="binding site" evidence="1">
    <location>
        <position position="73"/>
    </location>
    <ligand>
        <name>Mg(2+)</name>
        <dbReference type="ChEBI" id="CHEBI:18420"/>
        <label>1</label>
    </ligand>
</feature>
<dbReference type="InterPro" id="IPR005502">
    <property type="entry name" value="Ribosyl_crysJ1"/>
</dbReference>
<evidence type="ECO:0000313" key="2">
    <source>
        <dbReference type="EMBL" id="KDR50804.1"/>
    </source>
</evidence>
<dbReference type="PATRIC" id="fig|1122985.7.peg.3261"/>
<dbReference type="PANTHER" id="PTHR16222">
    <property type="entry name" value="ADP-RIBOSYLGLYCOHYDROLASE"/>
    <property type="match status" value="1"/>
</dbReference>
<keyword evidence="1" id="KW-0479">Metal-binding</keyword>
<dbReference type="RefSeq" id="WP_018967527.1">
    <property type="nucleotide sequence ID" value="NZ_KB899215.1"/>
</dbReference>
<feature type="binding site" evidence="1">
    <location>
        <position position="276"/>
    </location>
    <ligand>
        <name>Mg(2+)</name>
        <dbReference type="ChEBI" id="CHEBI:18420"/>
        <label>1</label>
    </ligand>
</feature>
<proteinExistence type="predicted"/>
<feature type="binding site" evidence="1">
    <location>
        <position position="74"/>
    </location>
    <ligand>
        <name>Mg(2+)</name>
        <dbReference type="ChEBI" id="CHEBI:18420"/>
        <label>1</label>
    </ligand>
</feature>
<comment type="cofactor">
    <cofactor evidence="1">
        <name>Mg(2+)</name>
        <dbReference type="ChEBI" id="CHEBI:18420"/>
    </cofactor>
    <text evidence="1">Binds 2 magnesium ions per subunit.</text>
</comment>
<keyword evidence="3" id="KW-1185">Reference proteome</keyword>
<keyword evidence="1" id="KW-0460">Magnesium</keyword>
<dbReference type="AlphaFoldDB" id="A0A069QFL4"/>
<sequence length="321" mass="35364">MENVDIEQANNKKMLAERIKGTIYGQAIGDALGLGTEGMTDEEIALNYPYGITHYSDIFQDHHRKRWKIGDWTDDTDMMLCIANAVIKDKGVNLTTIAQNFKVWADGCPMGIGETTHKVLLFGDYAEKPFEVSKKIWEMGHCRAAANGGLMRTSVVGLFPKAVEECAANICRLTHYDPRCVGSCVIVSLLIHSLVYEGKGLSYHQIIDLARKYDDRIIEYVDLSLDTDISVLELQDKGSVGYTLRCLAAGLWAYWHAKSFAEGLLAIVRAGGDADTNAAVACAILGAKFGYGTIPTEYIDGLIYKDQLDDIIKGISSLVLH</sequence>
<dbReference type="InterPro" id="IPR036705">
    <property type="entry name" value="Ribosyl_crysJ1_sf"/>
</dbReference>
<dbReference type="Gene3D" id="1.10.4080.10">
    <property type="entry name" value="ADP-ribosylation/Crystallin J1"/>
    <property type="match status" value="1"/>
</dbReference>